<evidence type="ECO:0000313" key="1">
    <source>
        <dbReference type="EMBL" id="RRB06280.1"/>
    </source>
</evidence>
<proteinExistence type="predicted"/>
<sequence>MPNRIQIANHQLASAVSLPILITDGHCYFPFRSQPKKFTIPVVEDDVDEQQIIQLAIDKTISQAELIVTHSVLESLDYLHQCSAPPMVIDYRSLCSWIYAYRTGKMAGSCYGLYLINLAANLIETIPCA</sequence>
<dbReference type="AlphaFoldDB" id="A0A3P1BYW5"/>
<comment type="caution">
    <text evidence="1">The sequence shown here is derived from an EMBL/GenBank/DDBJ whole genome shotgun (WGS) entry which is preliminary data.</text>
</comment>
<gene>
    <name evidence="1" type="ORF">EHT25_00290</name>
</gene>
<dbReference type="EMBL" id="RQJO01000007">
    <property type="protein sequence ID" value="RRB06280.1"/>
    <property type="molecule type" value="Genomic_DNA"/>
</dbReference>
<dbReference type="Proteomes" id="UP000271925">
    <property type="component" value="Unassembled WGS sequence"/>
</dbReference>
<reference evidence="1 2" key="1">
    <citation type="submission" date="2018-11" db="EMBL/GenBank/DDBJ databases">
        <authorList>
            <person name="Zhou Z."/>
            <person name="Wang G."/>
        </authorList>
    </citation>
    <scope>NUCLEOTIDE SEQUENCE [LARGE SCALE GENOMIC DNA]</scope>
    <source>
        <strain evidence="1 2">KCTC52004</strain>
    </source>
</reference>
<accession>A0A3P1BYW5</accession>
<name>A0A3P1BYW5_9BACT</name>
<protein>
    <submittedName>
        <fullName evidence="1">Uncharacterized protein</fullName>
    </submittedName>
</protein>
<evidence type="ECO:0000313" key="2">
    <source>
        <dbReference type="Proteomes" id="UP000271925"/>
    </source>
</evidence>
<dbReference type="RefSeq" id="WP_124868910.1">
    <property type="nucleotide sequence ID" value="NZ_RQJO01000007.1"/>
</dbReference>
<keyword evidence="2" id="KW-1185">Reference proteome</keyword>
<organism evidence="1 2">
    <name type="scientific">Larkinella rosea</name>
    <dbReference type="NCBI Taxonomy" id="2025312"/>
    <lineage>
        <taxon>Bacteria</taxon>
        <taxon>Pseudomonadati</taxon>
        <taxon>Bacteroidota</taxon>
        <taxon>Cytophagia</taxon>
        <taxon>Cytophagales</taxon>
        <taxon>Spirosomataceae</taxon>
        <taxon>Larkinella</taxon>
    </lineage>
</organism>